<dbReference type="Pfam" id="PF00072">
    <property type="entry name" value="Response_reg"/>
    <property type="match status" value="2"/>
</dbReference>
<dbReference type="AlphaFoldDB" id="A0A6M0RXW0"/>
<dbReference type="InterPro" id="IPR011006">
    <property type="entry name" value="CheY-like_superfamily"/>
</dbReference>
<evidence type="ECO:0000313" key="4">
    <source>
        <dbReference type="EMBL" id="NEZ60750.1"/>
    </source>
</evidence>
<dbReference type="EMBL" id="QXHD01000004">
    <property type="protein sequence ID" value="NEZ60750.1"/>
    <property type="molecule type" value="Genomic_DNA"/>
</dbReference>
<dbReference type="GO" id="GO:0000160">
    <property type="term" value="P:phosphorelay signal transduction system"/>
    <property type="evidence" value="ECO:0007669"/>
    <property type="project" value="InterPro"/>
</dbReference>
<feature type="domain" description="Response regulatory" evidence="3">
    <location>
        <begin position="3"/>
        <end position="117"/>
    </location>
</feature>
<name>A0A6M0RXW0_9CYAN</name>
<dbReference type="InterPro" id="IPR050595">
    <property type="entry name" value="Bact_response_regulator"/>
</dbReference>
<comment type="caution">
    <text evidence="4">The sequence shown here is derived from an EMBL/GenBank/DDBJ whole genome shotgun (WGS) entry which is preliminary data.</text>
</comment>
<dbReference type="SUPFAM" id="SSF52172">
    <property type="entry name" value="CheY-like"/>
    <property type="match status" value="2"/>
</dbReference>
<accession>A0A6M0RXW0</accession>
<dbReference type="InterPro" id="IPR001789">
    <property type="entry name" value="Sig_transdc_resp-reg_receiver"/>
</dbReference>
<feature type="modified residue" description="4-aspartylphosphate" evidence="2">
    <location>
        <position position="52"/>
    </location>
</feature>
<keyword evidence="1 2" id="KW-0597">Phosphoprotein</keyword>
<sequence length="299" mass="33186">MVKIILISDGESDYQTLEQGLNIYGYDVVSTNRGDDGLLLALTEAPDLVMVDLDAPVVDGWQLIKNLKQSRATWLIPVIVIAERSVDGQLLIQAGFDAYDRKPLSLKHLLQRIEILLSSSDSPQGKASTVQPIPLQPQTVDSVQKKMSLEKSLSSTPVVYVDDNPTDSQVMSEILQNAGYSYVNISDPLQALPQLLELKPQIIFLDLVMPMANGYELCSQIRRITGFKKTPIVIVTNNNGIIDRLRSKFVGAYGFLHKPIREKRVLAMLKKYGCKPNQTLADNMVPLSSLSSSNTVFKR</sequence>
<feature type="modified residue" description="4-aspartylphosphate" evidence="2">
    <location>
        <position position="206"/>
    </location>
</feature>
<evidence type="ECO:0000313" key="5">
    <source>
        <dbReference type="Proteomes" id="UP000481033"/>
    </source>
</evidence>
<dbReference type="PROSITE" id="PS50110">
    <property type="entry name" value="RESPONSE_REGULATORY"/>
    <property type="match status" value="2"/>
</dbReference>
<evidence type="ECO:0000256" key="2">
    <source>
        <dbReference type="PROSITE-ProRule" id="PRU00169"/>
    </source>
</evidence>
<protein>
    <submittedName>
        <fullName evidence="4">Response regulator</fullName>
    </submittedName>
</protein>
<dbReference type="PANTHER" id="PTHR44591:SF23">
    <property type="entry name" value="CHEY SUBFAMILY"/>
    <property type="match status" value="1"/>
</dbReference>
<dbReference type="Proteomes" id="UP000481033">
    <property type="component" value="Unassembled WGS sequence"/>
</dbReference>
<evidence type="ECO:0000259" key="3">
    <source>
        <dbReference type="PROSITE" id="PS50110"/>
    </source>
</evidence>
<feature type="domain" description="Response regulatory" evidence="3">
    <location>
        <begin position="157"/>
        <end position="273"/>
    </location>
</feature>
<reference evidence="4 5" key="1">
    <citation type="journal article" date="2020" name="Microb. Ecol.">
        <title>Ecogenomics of the Marine Benthic Filamentous Cyanobacterium Adonisia.</title>
        <authorList>
            <person name="Walter J.M."/>
            <person name="Coutinho F.H."/>
            <person name="Leomil L."/>
            <person name="Hargreaves P.I."/>
            <person name="Campeao M.E."/>
            <person name="Vieira V.V."/>
            <person name="Silva B.S."/>
            <person name="Fistarol G.O."/>
            <person name="Salomon P.S."/>
            <person name="Sawabe T."/>
            <person name="Mino S."/>
            <person name="Hosokawa M."/>
            <person name="Miyashita H."/>
            <person name="Maruyama F."/>
            <person name="van Verk M.C."/>
            <person name="Dutilh B.E."/>
            <person name="Thompson C.C."/>
            <person name="Thompson F.L."/>
        </authorList>
    </citation>
    <scope>NUCLEOTIDE SEQUENCE [LARGE SCALE GENOMIC DNA]</scope>
    <source>
        <strain evidence="4 5">CCMR0081</strain>
    </source>
</reference>
<dbReference type="SMART" id="SM00448">
    <property type="entry name" value="REC"/>
    <property type="match status" value="2"/>
</dbReference>
<organism evidence="4 5">
    <name type="scientific">Adonisia turfae CCMR0081</name>
    <dbReference type="NCBI Taxonomy" id="2292702"/>
    <lineage>
        <taxon>Bacteria</taxon>
        <taxon>Bacillati</taxon>
        <taxon>Cyanobacteriota</taxon>
        <taxon>Adonisia</taxon>
        <taxon>Adonisia turfae</taxon>
    </lineage>
</organism>
<dbReference type="RefSeq" id="WP_163670788.1">
    <property type="nucleotide sequence ID" value="NZ_QXHD01000004.1"/>
</dbReference>
<gene>
    <name evidence="4" type="ORF">DXZ20_34940</name>
</gene>
<evidence type="ECO:0000256" key="1">
    <source>
        <dbReference type="ARBA" id="ARBA00022553"/>
    </source>
</evidence>
<proteinExistence type="predicted"/>
<keyword evidence="5" id="KW-1185">Reference proteome</keyword>
<dbReference type="Gene3D" id="3.40.50.2300">
    <property type="match status" value="2"/>
</dbReference>
<dbReference type="PANTHER" id="PTHR44591">
    <property type="entry name" value="STRESS RESPONSE REGULATOR PROTEIN 1"/>
    <property type="match status" value="1"/>
</dbReference>